<dbReference type="AlphaFoldDB" id="A0A0N8KRH8"/>
<reference evidence="2 3" key="1">
    <citation type="submission" date="2015-09" db="EMBL/GenBank/DDBJ databases">
        <title>A metagenomics-based metabolic model of nitrate-dependent anaerobic oxidation of methane by Methanoperedens-like archaea.</title>
        <authorList>
            <person name="Arshad A."/>
            <person name="Speth D.R."/>
            <person name="De Graaf R.M."/>
            <person name="Op Den Camp H.J."/>
            <person name="Jetten M.S."/>
            <person name="Welte C.U."/>
        </authorList>
    </citation>
    <scope>NUCLEOTIDE SEQUENCE [LARGE SCALE GENOMIC DNA]</scope>
</reference>
<dbReference type="SUPFAM" id="SSF51126">
    <property type="entry name" value="Pectin lyase-like"/>
    <property type="match status" value="2"/>
</dbReference>
<dbReference type="Pfam" id="PF13229">
    <property type="entry name" value="Beta_helix"/>
    <property type="match status" value="1"/>
</dbReference>
<organism evidence="2 3">
    <name type="scientific">Candidatus Methanoperedens nitratireducens</name>
    <dbReference type="NCBI Taxonomy" id="1392998"/>
    <lineage>
        <taxon>Archaea</taxon>
        <taxon>Methanobacteriati</taxon>
        <taxon>Methanobacteriota</taxon>
        <taxon>Stenosarchaea group</taxon>
        <taxon>Methanomicrobia</taxon>
        <taxon>Methanosarcinales</taxon>
        <taxon>ANME-2 cluster</taxon>
        <taxon>Candidatus Methanoperedentaceae</taxon>
        <taxon>Candidatus Methanoperedens</taxon>
    </lineage>
</organism>
<dbReference type="InterPro" id="IPR012334">
    <property type="entry name" value="Pectin_lyas_fold"/>
</dbReference>
<dbReference type="Gene3D" id="2.60.40.1120">
    <property type="entry name" value="Carboxypeptidase-like, regulatory domain"/>
    <property type="match status" value="1"/>
</dbReference>
<dbReference type="InterPro" id="IPR008969">
    <property type="entry name" value="CarboxyPept-like_regulatory"/>
</dbReference>
<dbReference type="SUPFAM" id="SSF49464">
    <property type="entry name" value="Carboxypeptidase regulatory domain-like"/>
    <property type="match status" value="1"/>
</dbReference>
<evidence type="ECO:0000313" key="3">
    <source>
        <dbReference type="Proteomes" id="UP000050360"/>
    </source>
</evidence>
<proteinExistence type="predicted"/>
<sequence length="843" mass="87255">MVSYNFYRGHLRTEVGIAILLIMLMVSSADAAVLEVNSNHGSGIQSIVYPTIQGAIDGASDGDLIIVTAGTYYENLTISNKINLTITGAGIGSTIIQPNVLKTAGVAHKYDTDMRVALFVNRSTNLTIQGVTISGSGLAPNAVVFWNAASGEIKDARITDTTPITGVQTGQGVAVDASSGMTSSLNLTNVQINGFNKNGIDAVDGNGGTSPGTIIVNLNGGSITGFGPTDRIAQNGILFWERAGGTVGGSINGVSISNLDYTPTDNEASGILGFVGGPDSISNSVFSNVELDIYASENIDASIGNTFDGVAASSATDAQLFAIEDMIYHKIDNATLTLGLVTIKPNNVYVTPASGSIKRGIDAVPIGGTVNVAPGTYTEPSTIGPQISISKDLSIVGADKTTTIIKPSADTGVGLTTNDVNGWFLIDPGVTFDLSNVTLDGDGKNISQAIRSHGSGTIQNNIIKNMGYNPSTAYKGMGIVTFDANMLIRNNELSNIGRIGIYVGSGVTNSVISGNTYTGKGNGNWLDYGIEVGRGGNATITDNTVCNCTGVATVDGSTSAGILVTTYYNPGTSATITGNNICNNSVGIAVGYNDADASTVIAHYNNLTGNGEGVNSTNATVDATLNWWGSDSGPGHVGPGSGDNVSINVLYDPWLPVDLTPPASVTDLVNMSYATNYINWTWTDPADLDFEKVLIYLDGVSMGEVPIGVQFYNAIVSPGTYTIGTKTVDERGNINATMKTHTATTILPLVRFINGTVFESPDPLAGIPGVTITIGSQTTTTNATGFYSFAVPDGSYSLTATLDPTYYSNSSIPVSTTGETVVVQDIKLQLKPTGTISGSVKIG</sequence>
<dbReference type="EMBL" id="LKCM01000036">
    <property type="protein sequence ID" value="KPQ44978.1"/>
    <property type="molecule type" value="Genomic_DNA"/>
</dbReference>
<protein>
    <submittedName>
        <fullName evidence="2">Chloride channel</fullName>
    </submittedName>
</protein>
<dbReference type="InterPro" id="IPR006626">
    <property type="entry name" value="PbH1"/>
</dbReference>
<feature type="domain" description="Right handed beta helix" evidence="1">
    <location>
        <begin position="454"/>
        <end position="620"/>
    </location>
</feature>
<accession>A0A0N8KRH8</accession>
<dbReference type="SMART" id="SM00710">
    <property type="entry name" value="PbH1"/>
    <property type="match status" value="8"/>
</dbReference>
<evidence type="ECO:0000259" key="1">
    <source>
        <dbReference type="Pfam" id="PF13229"/>
    </source>
</evidence>
<dbReference type="Proteomes" id="UP000050360">
    <property type="component" value="Unassembled WGS sequence"/>
</dbReference>
<dbReference type="InterPro" id="IPR011050">
    <property type="entry name" value="Pectin_lyase_fold/virulence"/>
</dbReference>
<comment type="caution">
    <text evidence="2">The sequence shown here is derived from an EMBL/GenBank/DDBJ whole genome shotgun (WGS) entry which is preliminary data.</text>
</comment>
<gene>
    <name evidence="2" type="ORF">MPEBLZ_00449</name>
</gene>
<dbReference type="InterPro" id="IPR039448">
    <property type="entry name" value="Beta_helix"/>
</dbReference>
<name>A0A0N8KRH8_9EURY</name>
<dbReference type="Gene3D" id="2.160.20.10">
    <property type="entry name" value="Single-stranded right-handed beta-helix, Pectin lyase-like"/>
    <property type="match status" value="2"/>
</dbReference>
<evidence type="ECO:0000313" key="2">
    <source>
        <dbReference type="EMBL" id="KPQ44978.1"/>
    </source>
</evidence>